<dbReference type="InterPro" id="IPR011009">
    <property type="entry name" value="Kinase-like_dom_sf"/>
</dbReference>
<gene>
    <name evidence="4" type="ORF">XENOCAPTIV_012111</name>
</gene>
<evidence type="ECO:0000313" key="5">
    <source>
        <dbReference type="Proteomes" id="UP001434883"/>
    </source>
</evidence>
<evidence type="ECO:0000313" key="4">
    <source>
        <dbReference type="EMBL" id="MEQ2213270.1"/>
    </source>
</evidence>
<dbReference type="InterPro" id="IPR000403">
    <property type="entry name" value="PI3/4_kinase_cat_dom"/>
</dbReference>
<dbReference type="Gene3D" id="3.30.1010.10">
    <property type="entry name" value="Phosphatidylinositol 3-kinase Catalytic Subunit, Chain A, domain 4"/>
    <property type="match status" value="1"/>
</dbReference>
<accession>A0ABV0RYC6</accession>
<dbReference type="SMART" id="SM00146">
    <property type="entry name" value="PI3Kc"/>
    <property type="match status" value="1"/>
</dbReference>
<dbReference type="SUPFAM" id="SSF56112">
    <property type="entry name" value="Protein kinase-like (PK-like)"/>
    <property type="match status" value="1"/>
</dbReference>
<evidence type="ECO:0000259" key="3">
    <source>
        <dbReference type="PROSITE" id="PS50290"/>
    </source>
</evidence>
<keyword evidence="5" id="KW-1185">Reference proteome</keyword>
<keyword evidence="2" id="KW-0418">Kinase</keyword>
<dbReference type="InterPro" id="IPR036940">
    <property type="entry name" value="PI3/4_kinase_cat_sf"/>
</dbReference>
<dbReference type="InterPro" id="IPR050517">
    <property type="entry name" value="DDR_Repair_Kinase"/>
</dbReference>
<feature type="domain" description="PI3K/PI4K catalytic" evidence="3">
    <location>
        <begin position="1"/>
        <end position="204"/>
    </location>
</feature>
<keyword evidence="1" id="KW-0808">Transferase</keyword>
<proteinExistence type="predicted"/>
<sequence>MSSIRRPKRLIIRGNDERDHPFLVKGGEDLRQDQRIEQLFGVMNIVLSHDTSCTRRGLQLRTRAFLKMCNGPEAFLSLRSHFTSSHALLCVSHWVLGIGDRHLSNFMINMETGGMIGIDFGHSFGSATQVCLMTSSTLNMVRQYDSRADDVYLHRGTFCFLPVPPCAGAHALPTDSAACESDEAVEGVRFDPEHDGPLPASLQG</sequence>
<evidence type="ECO:0000256" key="2">
    <source>
        <dbReference type="ARBA" id="ARBA00022777"/>
    </source>
</evidence>
<organism evidence="4 5">
    <name type="scientific">Xenoophorus captivus</name>
    <dbReference type="NCBI Taxonomy" id="1517983"/>
    <lineage>
        <taxon>Eukaryota</taxon>
        <taxon>Metazoa</taxon>
        <taxon>Chordata</taxon>
        <taxon>Craniata</taxon>
        <taxon>Vertebrata</taxon>
        <taxon>Euteleostomi</taxon>
        <taxon>Actinopterygii</taxon>
        <taxon>Neopterygii</taxon>
        <taxon>Teleostei</taxon>
        <taxon>Neoteleostei</taxon>
        <taxon>Acanthomorphata</taxon>
        <taxon>Ovalentaria</taxon>
        <taxon>Atherinomorphae</taxon>
        <taxon>Cyprinodontiformes</taxon>
        <taxon>Goodeidae</taxon>
        <taxon>Xenoophorus</taxon>
    </lineage>
</organism>
<protein>
    <recommendedName>
        <fullName evidence="3">PI3K/PI4K catalytic domain-containing protein</fullName>
    </recommendedName>
</protein>
<dbReference type="PROSITE" id="PS50290">
    <property type="entry name" value="PI3_4_KINASE_3"/>
    <property type="match status" value="1"/>
</dbReference>
<dbReference type="PANTHER" id="PTHR11139:SF68">
    <property type="entry name" value="DNA-DEPENDENT PROTEIN KINASE CATALYTIC SUBUNIT"/>
    <property type="match status" value="1"/>
</dbReference>
<dbReference type="Gene3D" id="1.10.1070.11">
    <property type="entry name" value="Phosphatidylinositol 3-/4-kinase, catalytic domain"/>
    <property type="match status" value="1"/>
</dbReference>
<dbReference type="Pfam" id="PF00454">
    <property type="entry name" value="PI3_PI4_kinase"/>
    <property type="match status" value="2"/>
</dbReference>
<reference evidence="4 5" key="1">
    <citation type="submission" date="2021-06" db="EMBL/GenBank/DDBJ databases">
        <authorList>
            <person name="Palmer J.M."/>
        </authorList>
    </citation>
    <scope>NUCLEOTIDE SEQUENCE [LARGE SCALE GENOMIC DNA]</scope>
    <source>
        <strain evidence="4 5">XC_2019</strain>
        <tissue evidence="4">Muscle</tissue>
    </source>
</reference>
<dbReference type="PANTHER" id="PTHR11139">
    <property type="entry name" value="ATAXIA TELANGIECTASIA MUTATED ATM -RELATED"/>
    <property type="match status" value="1"/>
</dbReference>
<comment type="caution">
    <text evidence="4">The sequence shown here is derived from an EMBL/GenBank/DDBJ whole genome shotgun (WGS) entry which is preliminary data.</text>
</comment>
<name>A0ABV0RYC6_9TELE</name>
<dbReference type="EMBL" id="JAHRIN010061382">
    <property type="protein sequence ID" value="MEQ2213270.1"/>
    <property type="molecule type" value="Genomic_DNA"/>
</dbReference>
<dbReference type="InterPro" id="IPR018936">
    <property type="entry name" value="PI3/4_kinase_CS"/>
</dbReference>
<dbReference type="PROSITE" id="PS00915">
    <property type="entry name" value="PI3_4_KINASE_1"/>
    <property type="match status" value="1"/>
</dbReference>
<dbReference type="PROSITE" id="PS00916">
    <property type="entry name" value="PI3_4_KINASE_2"/>
    <property type="match status" value="1"/>
</dbReference>
<evidence type="ECO:0000256" key="1">
    <source>
        <dbReference type="ARBA" id="ARBA00022679"/>
    </source>
</evidence>
<dbReference type="Proteomes" id="UP001434883">
    <property type="component" value="Unassembled WGS sequence"/>
</dbReference>